<dbReference type="CDD" id="cd07377">
    <property type="entry name" value="WHTH_GntR"/>
    <property type="match status" value="1"/>
</dbReference>
<dbReference type="InterPro" id="IPR000485">
    <property type="entry name" value="AsnC-type_HTH_dom"/>
</dbReference>
<protein>
    <submittedName>
        <fullName evidence="5">GntR family transcriptional regulator</fullName>
    </submittedName>
</protein>
<keyword evidence="3" id="KW-0804">Transcription</keyword>
<dbReference type="Proteomes" id="UP000256519">
    <property type="component" value="Unassembled WGS sequence"/>
</dbReference>
<organism evidence="5 6">
    <name type="scientific">Priestia megaterium</name>
    <name type="common">Bacillus megaterium</name>
    <dbReference type="NCBI Taxonomy" id="1404"/>
    <lineage>
        <taxon>Bacteria</taxon>
        <taxon>Bacillati</taxon>
        <taxon>Bacillota</taxon>
        <taxon>Bacilli</taxon>
        <taxon>Bacillales</taxon>
        <taxon>Bacillaceae</taxon>
        <taxon>Priestia</taxon>
    </lineage>
</organism>
<dbReference type="RefSeq" id="WP_116075571.1">
    <property type="nucleotide sequence ID" value="NZ_CP187630.1"/>
</dbReference>
<dbReference type="SMART" id="SM00895">
    <property type="entry name" value="FCD"/>
    <property type="match status" value="1"/>
</dbReference>
<dbReference type="GO" id="GO:0043565">
    <property type="term" value="F:sequence-specific DNA binding"/>
    <property type="evidence" value="ECO:0007669"/>
    <property type="project" value="InterPro"/>
</dbReference>
<sequence>MRYIGFMKNNIQPLKRLSLREEVYQTLKHNIVMLEFQPEQKLQDKELAEQFGVSRTPVREALKRLEDEGLVQTTPGSSTKVAPLNLEEAKQSFIVVAALHALAAKLACTSLQEEDMGELIKHNQSLEHAIKTRNVLEAIEADEAFHSVFLNRTNNVELERVVKQTSAKIQRLEIARFSSLASLASVDQHKEIINACRQKDAALISQLVETNWLTLGEALTSEEESK</sequence>
<dbReference type="PANTHER" id="PTHR43537:SF5">
    <property type="entry name" value="UXU OPERON TRANSCRIPTIONAL REGULATOR"/>
    <property type="match status" value="1"/>
</dbReference>
<dbReference type="PROSITE" id="PS50949">
    <property type="entry name" value="HTH_GNTR"/>
    <property type="match status" value="1"/>
</dbReference>
<dbReference type="PANTHER" id="PTHR43537">
    <property type="entry name" value="TRANSCRIPTIONAL REGULATOR, GNTR FAMILY"/>
    <property type="match status" value="1"/>
</dbReference>
<evidence type="ECO:0000259" key="4">
    <source>
        <dbReference type="PROSITE" id="PS50949"/>
    </source>
</evidence>
<evidence type="ECO:0000313" key="6">
    <source>
        <dbReference type="Proteomes" id="UP000256519"/>
    </source>
</evidence>
<comment type="caution">
    <text evidence="5">The sequence shown here is derived from an EMBL/GenBank/DDBJ whole genome shotgun (WGS) entry which is preliminary data.</text>
</comment>
<dbReference type="InterPro" id="IPR000524">
    <property type="entry name" value="Tscrpt_reg_HTH_GntR"/>
</dbReference>
<evidence type="ECO:0000256" key="1">
    <source>
        <dbReference type="ARBA" id="ARBA00023015"/>
    </source>
</evidence>
<evidence type="ECO:0000256" key="3">
    <source>
        <dbReference type="ARBA" id="ARBA00023163"/>
    </source>
</evidence>
<gene>
    <name evidence="5" type="ORF">C3744_16960</name>
</gene>
<dbReference type="InterPro" id="IPR036390">
    <property type="entry name" value="WH_DNA-bd_sf"/>
</dbReference>
<keyword evidence="1" id="KW-0805">Transcription regulation</keyword>
<dbReference type="PRINTS" id="PR00035">
    <property type="entry name" value="HTHGNTR"/>
</dbReference>
<dbReference type="EMBL" id="PQWM01000015">
    <property type="protein sequence ID" value="RDZ12974.1"/>
    <property type="molecule type" value="Genomic_DNA"/>
</dbReference>
<dbReference type="Gene3D" id="1.10.10.10">
    <property type="entry name" value="Winged helix-like DNA-binding domain superfamily/Winged helix DNA-binding domain"/>
    <property type="match status" value="1"/>
</dbReference>
<dbReference type="InterPro" id="IPR008920">
    <property type="entry name" value="TF_FadR/GntR_C"/>
</dbReference>
<dbReference type="InterPro" id="IPR011711">
    <property type="entry name" value="GntR_C"/>
</dbReference>
<dbReference type="PRINTS" id="PR00033">
    <property type="entry name" value="HTHASNC"/>
</dbReference>
<dbReference type="Pfam" id="PF07729">
    <property type="entry name" value="FCD"/>
    <property type="match status" value="1"/>
</dbReference>
<evidence type="ECO:0000313" key="5">
    <source>
        <dbReference type="EMBL" id="RDZ12974.1"/>
    </source>
</evidence>
<dbReference type="SUPFAM" id="SSF48008">
    <property type="entry name" value="GntR ligand-binding domain-like"/>
    <property type="match status" value="1"/>
</dbReference>
<dbReference type="SMART" id="SM00345">
    <property type="entry name" value="HTH_GNTR"/>
    <property type="match status" value="1"/>
</dbReference>
<keyword evidence="2" id="KW-0238">DNA-binding</keyword>
<proteinExistence type="predicted"/>
<evidence type="ECO:0000256" key="2">
    <source>
        <dbReference type="ARBA" id="ARBA00023125"/>
    </source>
</evidence>
<dbReference type="GO" id="GO:0003700">
    <property type="term" value="F:DNA-binding transcription factor activity"/>
    <property type="evidence" value="ECO:0007669"/>
    <property type="project" value="InterPro"/>
</dbReference>
<feature type="domain" description="HTH gntR-type" evidence="4">
    <location>
        <begin position="17"/>
        <end position="84"/>
    </location>
</feature>
<dbReference type="Pfam" id="PF00392">
    <property type="entry name" value="GntR"/>
    <property type="match status" value="1"/>
</dbReference>
<dbReference type="AlphaFoldDB" id="A0A3D8X0D6"/>
<reference evidence="5 6" key="1">
    <citation type="journal article" date="2018" name="Appl. Environ. Microbiol.">
        <title>Antimicrobial susceptibility testing and tentative epidemiological cut-off values of five Bacillus species relevant for use as animal feed additives or for plant protection.</title>
        <authorList>
            <person name="Agerso Y."/>
            <person name="Stuer-Lauridsen B."/>
            <person name="Bjerre K."/>
            <person name="Jensen M.G."/>
            <person name="Johansen E."/>
            <person name="Bennedsen M."/>
            <person name="Brockmann E."/>
            <person name="Nielsen B."/>
        </authorList>
    </citation>
    <scope>NUCLEOTIDE SEQUENCE [LARGE SCALE GENOMIC DNA]</scope>
    <source>
        <strain evidence="5 6">CHCC20162</strain>
    </source>
</reference>
<dbReference type="InterPro" id="IPR036388">
    <property type="entry name" value="WH-like_DNA-bd_sf"/>
</dbReference>
<dbReference type="Gene3D" id="1.20.120.530">
    <property type="entry name" value="GntR ligand-binding domain-like"/>
    <property type="match status" value="1"/>
</dbReference>
<accession>A0A3D8X0D6</accession>
<dbReference type="SUPFAM" id="SSF46785">
    <property type="entry name" value="Winged helix' DNA-binding domain"/>
    <property type="match status" value="1"/>
</dbReference>
<name>A0A3D8X0D6_PRIMG</name>